<accession>A0ABW0Q1X5</accession>
<name>A0ABW0Q1X5_9HYPH</name>
<keyword evidence="3" id="KW-1185">Reference proteome</keyword>
<keyword evidence="1" id="KW-1133">Transmembrane helix</keyword>
<feature type="transmembrane region" description="Helical" evidence="1">
    <location>
        <begin position="6"/>
        <end position="39"/>
    </location>
</feature>
<evidence type="ECO:0000313" key="3">
    <source>
        <dbReference type="Proteomes" id="UP001596150"/>
    </source>
</evidence>
<feature type="transmembrane region" description="Helical" evidence="1">
    <location>
        <begin position="55"/>
        <end position="78"/>
    </location>
</feature>
<reference evidence="3" key="1">
    <citation type="journal article" date="2019" name="Int. J. Syst. Evol. Microbiol.">
        <title>The Global Catalogue of Microorganisms (GCM) 10K type strain sequencing project: providing services to taxonomists for standard genome sequencing and annotation.</title>
        <authorList>
            <consortium name="The Broad Institute Genomics Platform"/>
            <consortium name="The Broad Institute Genome Sequencing Center for Infectious Disease"/>
            <person name="Wu L."/>
            <person name="Ma J."/>
        </authorList>
    </citation>
    <scope>NUCLEOTIDE SEQUENCE [LARGE SCALE GENOMIC DNA]</scope>
    <source>
        <strain evidence="3">KACC 12633</strain>
    </source>
</reference>
<comment type="caution">
    <text evidence="2">The sequence shown here is derived from an EMBL/GenBank/DDBJ whole genome shotgun (WGS) entry which is preliminary data.</text>
</comment>
<keyword evidence="1" id="KW-0472">Membrane</keyword>
<proteinExistence type="predicted"/>
<gene>
    <name evidence="2" type="ORF">ACFPP9_20025</name>
</gene>
<dbReference type="EMBL" id="JBHSML010000013">
    <property type="protein sequence ID" value="MFC5518077.1"/>
    <property type="molecule type" value="Genomic_DNA"/>
</dbReference>
<dbReference type="RefSeq" id="WP_266343747.1">
    <property type="nucleotide sequence ID" value="NZ_JAPKNH010000003.1"/>
</dbReference>
<dbReference type="Proteomes" id="UP001596150">
    <property type="component" value="Unassembled WGS sequence"/>
</dbReference>
<evidence type="ECO:0000313" key="2">
    <source>
        <dbReference type="EMBL" id="MFC5518077.1"/>
    </source>
</evidence>
<keyword evidence="1" id="KW-0812">Transmembrane</keyword>
<sequence>MPNTLYAAFIAACLYLGYVQFALWVLVPLGAVAVLLFFFSNRAAFEVGMRERGAIHFLIILTGNIVLCGAAFAIGWVASTFLS</sequence>
<protein>
    <submittedName>
        <fullName evidence="2">Uncharacterized protein</fullName>
    </submittedName>
</protein>
<evidence type="ECO:0000256" key="1">
    <source>
        <dbReference type="SAM" id="Phobius"/>
    </source>
</evidence>
<organism evidence="2 3">
    <name type="scientific">Kaistia terrae</name>
    <dbReference type="NCBI Taxonomy" id="537017"/>
    <lineage>
        <taxon>Bacteria</taxon>
        <taxon>Pseudomonadati</taxon>
        <taxon>Pseudomonadota</taxon>
        <taxon>Alphaproteobacteria</taxon>
        <taxon>Hyphomicrobiales</taxon>
        <taxon>Kaistiaceae</taxon>
        <taxon>Kaistia</taxon>
    </lineage>
</organism>